<dbReference type="AlphaFoldDB" id="A0A9K3P989"/>
<evidence type="ECO:0000313" key="1">
    <source>
        <dbReference type="EMBL" id="KAG7338395.1"/>
    </source>
</evidence>
<protein>
    <submittedName>
        <fullName evidence="1">4-alpha-glucanotransferase</fullName>
    </submittedName>
</protein>
<gene>
    <name evidence="1" type="ORF">IV203_006657</name>
</gene>
<proteinExistence type="predicted"/>
<name>A0A9K3P989_9STRA</name>
<dbReference type="Proteomes" id="UP000693970">
    <property type="component" value="Unassembled WGS sequence"/>
</dbReference>
<sequence>AVPSDLASFLKLCDQLHINRTDDNEEFINTILASAKDHAMAVYGTGYWADHWDYYIDLIEAYLAIFPDGEETLMYDNELAYFFSTATVRLAPKSKAQEQEDFRNSKTGLLGIEASWQRTKDGKTFKSTPIAKLFLLAAIKFAMRDAWGMGIEYEGGRPGWLDSMNGLPGMVGSGMPETYELLLLMKYVKKVVDSYDRDIVVPAELGDMIDTVEAALDDLVAASYKDEFPLPRDVPDTLFKYWNITATARETYRSEVEYYFSGETTIYTAKTISKILKRWIKEVELGIERANSFRNDWSR</sequence>
<comment type="caution">
    <text evidence="1">The sequence shown here is derived from an EMBL/GenBank/DDBJ whole genome shotgun (WGS) entry which is preliminary data.</text>
</comment>
<reference evidence="1" key="1">
    <citation type="journal article" date="2021" name="Sci. Rep.">
        <title>Diploid genomic architecture of Nitzschia inconspicua, an elite biomass production diatom.</title>
        <authorList>
            <person name="Oliver A."/>
            <person name="Podell S."/>
            <person name="Pinowska A."/>
            <person name="Traller J.C."/>
            <person name="Smith S.R."/>
            <person name="McClure R."/>
            <person name="Beliaev A."/>
            <person name="Bohutskyi P."/>
            <person name="Hill E.A."/>
            <person name="Rabines A."/>
            <person name="Zheng H."/>
            <person name="Allen L.Z."/>
            <person name="Kuo A."/>
            <person name="Grigoriev I.V."/>
            <person name="Allen A.E."/>
            <person name="Hazlebeck D."/>
            <person name="Allen E.E."/>
        </authorList>
    </citation>
    <scope>NUCLEOTIDE SEQUENCE</scope>
    <source>
        <strain evidence="1">Hildebrandi</strain>
    </source>
</reference>
<accession>A0A9K3P989</accession>
<keyword evidence="2" id="KW-1185">Reference proteome</keyword>
<organism evidence="1 2">
    <name type="scientific">Nitzschia inconspicua</name>
    <dbReference type="NCBI Taxonomy" id="303405"/>
    <lineage>
        <taxon>Eukaryota</taxon>
        <taxon>Sar</taxon>
        <taxon>Stramenopiles</taxon>
        <taxon>Ochrophyta</taxon>
        <taxon>Bacillariophyta</taxon>
        <taxon>Bacillariophyceae</taxon>
        <taxon>Bacillariophycidae</taxon>
        <taxon>Bacillariales</taxon>
        <taxon>Bacillariaceae</taxon>
        <taxon>Nitzschia</taxon>
    </lineage>
</organism>
<reference evidence="1" key="2">
    <citation type="submission" date="2021-04" db="EMBL/GenBank/DDBJ databases">
        <authorList>
            <person name="Podell S."/>
        </authorList>
    </citation>
    <scope>NUCLEOTIDE SEQUENCE</scope>
    <source>
        <strain evidence="1">Hildebrandi</strain>
    </source>
</reference>
<feature type="non-terminal residue" evidence="1">
    <location>
        <position position="1"/>
    </location>
</feature>
<dbReference type="OrthoDB" id="407947at2759"/>
<dbReference type="EMBL" id="JAGRRH010000057">
    <property type="protein sequence ID" value="KAG7338395.1"/>
    <property type="molecule type" value="Genomic_DNA"/>
</dbReference>
<evidence type="ECO:0000313" key="2">
    <source>
        <dbReference type="Proteomes" id="UP000693970"/>
    </source>
</evidence>